<reference evidence="3 4" key="1">
    <citation type="submission" date="2024-03" db="EMBL/GenBank/DDBJ databases">
        <title>Complete genome sequence of the green alga Chloropicon roscoffensis RCC1871.</title>
        <authorList>
            <person name="Lemieux C."/>
            <person name="Pombert J.-F."/>
            <person name="Otis C."/>
            <person name="Turmel M."/>
        </authorList>
    </citation>
    <scope>NUCLEOTIDE SEQUENCE [LARGE SCALE GENOMIC DNA]</scope>
    <source>
        <strain evidence="3 4">RCC1871</strain>
    </source>
</reference>
<dbReference type="PANTHER" id="PTHR43267:SF2">
    <property type="entry name" value="TRNA THREONYLCARBAMOYLADENOSINE DEHYDRATASE 1-RELATED"/>
    <property type="match status" value="1"/>
</dbReference>
<feature type="domain" description="THIF-type NAD/FAD binding fold" evidence="2">
    <location>
        <begin position="88"/>
        <end position="347"/>
    </location>
</feature>
<proteinExistence type="predicted"/>
<dbReference type="PANTHER" id="PTHR43267">
    <property type="entry name" value="TRNA THREONYLCARBAMOYLADENOSINE DEHYDRATASE"/>
    <property type="match status" value="1"/>
</dbReference>
<dbReference type="InterPro" id="IPR000594">
    <property type="entry name" value="ThiF_NAD_FAD-bd"/>
</dbReference>
<organism evidence="3 4">
    <name type="scientific">Chloropicon roscoffensis</name>
    <dbReference type="NCBI Taxonomy" id="1461544"/>
    <lineage>
        <taxon>Eukaryota</taxon>
        <taxon>Viridiplantae</taxon>
        <taxon>Chlorophyta</taxon>
        <taxon>Chloropicophyceae</taxon>
        <taxon>Chloropicales</taxon>
        <taxon>Chloropicaceae</taxon>
        <taxon>Chloropicon</taxon>
    </lineage>
</organism>
<dbReference type="CDD" id="cd00755">
    <property type="entry name" value="YgdL_like"/>
    <property type="match status" value="1"/>
</dbReference>
<sequence>MGVAMGDHGHAFAIGVAAGVAASILAWKCLGSDKLAASFARPGAAATLKTGREAAPPASGGGVTGGKEGATVPMTEVLDDEVLKEQLTRNIQFFGEKAQLDLANAFVVVVGLGGVGSHAAHFLLRSGIGKLRLVDFDQVTLSSLNRHALATRSDVGIPKATCLKNRFAEICPECEVDAMVSLFDDDTSEAVLEGRPDFVIDAIDNIHTKVQLLMDCKDRGIEVLCVCGAGGKADPTRLKIADIAESSIDPLGRAVRYHLKNKHKFKGRVPALFSTELPRCGLLPFDTSQGKPLDFQVVPNFRVRTIPVLGTTPAIFGMAAAAYVLTYLTGRPLVTEPLFKIRLPEIQVLFDRLVEREEVHLGTADGVLVDVDEVEYLVRSVWCGCCAFVLAKGPVEAAKTNRGLWRNTSQLALVRWDESLPSSMDNLVLVNYSIADDHMERGVRATREAHPEESSFIDGRLASLRKHLGCCQ</sequence>
<dbReference type="Proteomes" id="UP001472866">
    <property type="component" value="Chromosome 06"/>
</dbReference>
<feature type="compositionally biased region" description="Gly residues" evidence="1">
    <location>
        <begin position="59"/>
        <end position="68"/>
    </location>
</feature>
<dbReference type="GO" id="GO:0061504">
    <property type="term" value="P:cyclic threonylcarbamoyladenosine biosynthetic process"/>
    <property type="evidence" value="ECO:0007669"/>
    <property type="project" value="TreeGrafter"/>
</dbReference>
<evidence type="ECO:0000313" key="3">
    <source>
        <dbReference type="EMBL" id="WZN62583.1"/>
    </source>
</evidence>
<dbReference type="Pfam" id="PF00899">
    <property type="entry name" value="ThiF"/>
    <property type="match status" value="1"/>
</dbReference>
<dbReference type="AlphaFoldDB" id="A0AAX4P906"/>
<keyword evidence="4" id="KW-1185">Reference proteome</keyword>
<evidence type="ECO:0000313" key="4">
    <source>
        <dbReference type="Proteomes" id="UP001472866"/>
    </source>
</evidence>
<dbReference type="GO" id="GO:0008641">
    <property type="term" value="F:ubiquitin-like modifier activating enzyme activity"/>
    <property type="evidence" value="ECO:0007669"/>
    <property type="project" value="InterPro"/>
</dbReference>
<name>A0AAX4P906_9CHLO</name>
<accession>A0AAX4P906</accession>
<dbReference type="GO" id="GO:0009536">
    <property type="term" value="C:plastid"/>
    <property type="evidence" value="ECO:0007669"/>
    <property type="project" value="TreeGrafter"/>
</dbReference>
<feature type="region of interest" description="Disordered" evidence="1">
    <location>
        <begin position="50"/>
        <end position="69"/>
    </location>
</feature>
<dbReference type="InterPro" id="IPR035985">
    <property type="entry name" value="Ubiquitin-activating_enz"/>
</dbReference>
<dbReference type="Gene3D" id="3.40.50.720">
    <property type="entry name" value="NAD(P)-binding Rossmann-like Domain"/>
    <property type="match status" value="1"/>
</dbReference>
<protein>
    <submittedName>
        <fullName evidence="3">tRNA threonylcarbamoyladenosine dehydratase</fullName>
    </submittedName>
</protein>
<dbReference type="FunFam" id="3.40.50.720:FF:000449">
    <property type="entry name" value="Ubiquitin-activating enzyme (E1), putative"/>
    <property type="match status" value="1"/>
</dbReference>
<dbReference type="SUPFAM" id="SSF69572">
    <property type="entry name" value="Activating enzymes of the ubiquitin-like proteins"/>
    <property type="match status" value="1"/>
</dbReference>
<evidence type="ECO:0000259" key="2">
    <source>
        <dbReference type="Pfam" id="PF00899"/>
    </source>
</evidence>
<dbReference type="GO" id="GO:0061503">
    <property type="term" value="F:tRNA threonylcarbamoyladenosine dehydratase"/>
    <property type="evidence" value="ECO:0007669"/>
    <property type="project" value="TreeGrafter"/>
</dbReference>
<gene>
    <name evidence="3" type="ORF">HKI87_06g41200</name>
</gene>
<dbReference type="EMBL" id="CP151506">
    <property type="protein sequence ID" value="WZN62583.1"/>
    <property type="molecule type" value="Genomic_DNA"/>
</dbReference>
<dbReference type="InterPro" id="IPR045886">
    <property type="entry name" value="ThiF/MoeB/HesA"/>
</dbReference>
<evidence type="ECO:0000256" key="1">
    <source>
        <dbReference type="SAM" id="MobiDB-lite"/>
    </source>
</evidence>